<dbReference type="SUPFAM" id="SSF52540">
    <property type="entry name" value="P-loop containing nucleoside triphosphate hydrolases"/>
    <property type="match status" value="1"/>
</dbReference>
<evidence type="ECO:0000256" key="2">
    <source>
        <dbReference type="ARBA" id="ARBA00005619"/>
    </source>
</evidence>
<keyword evidence="4" id="KW-0812">Transmembrane</keyword>
<evidence type="ECO:0000256" key="9">
    <source>
        <dbReference type="ARBA" id="ARBA00023136"/>
    </source>
</evidence>
<keyword evidence="10 11" id="KW-0675">Receptor</keyword>
<dbReference type="GO" id="GO:0005789">
    <property type="term" value="C:endoplasmic reticulum membrane"/>
    <property type="evidence" value="ECO:0007669"/>
    <property type="project" value="UniProtKB-SubCell"/>
</dbReference>
<dbReference type="InterPro" id="IPR027417">
    <property type="entry name" value="P-loop_NTPase"/>
</dbReference>
<evidence type="ECO:0000256" key="3">
    <source>
        <dbReference type="ARBA" id="ARBA00020256"/>
    </source>
</evidence>
<protein>
    <recommendedName>
        <fullName evidence="3">Signal recognition particle receptor subunit beta</fullName>
    </recommendedName>
</protein>
<keyword evidence="8" id="KW-0342">GTP-binding</keyword>
<dbReference type="EMBL" id="OOIP01000013">
    <property type="protein sequence ID" value="SPO39260.1"/>
    <property type="molecule type" value="Genomic_DNA"/>
</dbReference>
<proteinExistence type="inferred from homology"/>
<reference evidence="11 12" key="1">
    <citation type="submission" date="2018-03" db="EMBL/GenBank/DDBJ databases">
        <authorList>
            <person name="Guldener U."/>
        </authorList>
    </citation>
    <scope>NUCLEOTIDE SEQUENCE [LARGE SCALE GENOMIC DNA]</scope>
    <source>
        <strain evidence="11 12">DAOM196992</strain>
    </source>
</reference>
<dbReference type="Proteomes" id="UP000323386">
    <property type="component" value="Unassembled WGS sequence"/>
</dbReference>
<evidence type="ECO:0000256" key="7">
    <source>
        <dbReference type="ARBA" id="ARBA00022989"/>
    </source>
</evidence>
<keyword evidence="5" id="KW-0547">Nucleotide-binding</keyword>
<comment type="subcellular location">
    <subcellularLocation>
        <location evidence="1">Endoplasmic reticulum membrane</location>
        <topology evidence="1">Single-pass membrane protein</topology>
    </subcellularLocation>
</comment>
<sequence>MAFVAPALRWPDAALPYLPASLRDSTIPPQHLFLASATLAVLLVSFLLTRSPRQLESAHLAATTASSADKRSRGKQPTVILVGLSDSGKTALFSELVYGATPETLPSQRESQGLVEPARILQPGDAESVKPTVLVDLPGHPRLRPKVDEYINQADGIVICVDAMAATKPANARVDRDANDVAAVADLVHNTLTSLAKQRLRSNSSSTAALSAPSVLVLFTRSDLSTLLSAANADASKDLKRRQQLLTRCRTAVETELGQRRAGMGLGRRSAGVRIAGVGKVVDGEPSSLAPGDGIFGWIKRALGLGSSSSSRGPAADDVDTLDYVDWQAARREAVQAASQSGGGGGGGTQASNTFSLEKLDEEVVWGGKVKWGLASVGKARAWDKGESVPVDQDGLRELKRWLVSLQLD</sequence>
<name>A0A5C3F570_9BASI</name>
<keyword evidence="6" id="KW-0256">Endoplasmic reticulum</keyword>
<dbReference type="Pfam" id="PF09439">
    <property type="entry name" value="SRPRB"/>
    <property type="match status" value="1"/>
</dbReference>
<dbReference type="OrthoDB" id="41266at2759"/>
<evidence type="ECO:0000256" key="6">
    <source>
        <dbReference type="ARBA" id="ARBA00022824"/>
    </source>
</evidence>
<keyword evidence="9" id="KW-0472">Membrane</keyword>
<accession>A0A5C3F570</accession>
<dbReference type="InterPro" id="IPR019009">
    <property type="entry name" value="SRP_receptor_beta_su"/>
</dbReference>
<evidence type="ECO:0000256" key="4">
    <source>
        <dbReference type="ARBA" id="ARBA00022692"/>
    </source>
</evidence>
<dbReference type="AlphaFoldDB" id="A0A5C3F570"/>
<evidence type="ECO:0000256" key="8">
    <source>
        <dbReference type="ARBA" id="ARBA00023134"/>
    </source>
</evidence>
<dbReference type="Gene3D" id="3.40.50.300">
    <property type="entry name" value="P-loop containing nucleotide triphosphate hydrolases"/>
    <property type="match status" value="1"/>
</dbReference>
<evidence type="ECO:0000313" key="12">
    <source>
        <dbReference type="Proteomes" id="UP000323386"/>
    </source>
</evidence>
<evidence type="ECO:0000256" key="5">
    <source>
        <dbReference type="ARBA" id="ARBA00022741"/>
    </source>
</evidence>
<comment type="similarity">
    <text evidence="2">Belongs to the SRP receptor beta subunit family.</text>
</comment>
<keyword evidence="7" id="KW-1133">Transmembrane helix</keyword>
<evidence type="ECO:0000256" key="1">
    <source>
        <dbReference type="ARBA" id="ARBA00004389"/>
    </source>
</evidence>
<evidence type="ECO:0000256" key="10">
    <source>
        <dbReference type="ARBA" id="ARBA00023170"/>
    </source>
</evidence>
<gene>
    <name evidence="11" type="ORF">PSFLO_04740</name>
</gene>
<organism evidence="11 12">
    <name type="scientific">Pseudozyma flocculosa</name>
    <dbReference type="NCBI Taxonomy" id="84751"/>
    <lineage>
        <taxon>Eukaryota</taxon>
        <taxon>Fungi</taxon>
        <taxon>Dikarya</taxon>
        <taxon>Basidiomycota</taxon>
        <taxon>Ustilaginomycotina</taxon>
        <taxon>Ustilaginomycetes</taxon>
        <taxon>Ustilaginales</taxon>
        <taxon>Ustilaginaceae</taxon>
        <taxon>Pseudozyma</taxon>
    </lineage>
</organism>
<keyword evidence="12" id="KW-1185">Reference proteome</keyword>
<evidence type="ECO:0000313" key="11">
    <source>
        <dbReference type="EMBL" id="SPO39260.1"/>
    </source>
</evidence>
<dbReference type="GO" id="GO:0005525">
    <property type="term" value="F:GTP binding"/>
    <property type="evidence" value="ECO:0007669"/>
    <property type="project" value="UniProtKB-KW"/>
</dbReference>